<dbReference type="Gene3D" id="3.30.160.60">
    <property type="entry name" value="Classic Zinc Finger"/>
    <property type="match status" value="1"/>
</dbReference>
<dbReference type="InterPro" id="IPR003879">
    <property type="entry name" value="Butyrophylin_SPRY"/>
</dbReference>
<evidence type="ECO:0000256" key="4">
    <source>
        <dbReference type="PROSITE-ProRule" id="PRU00024"/>
    </source>
</evidence>
<dbReference type="Pfam" id="PF13445">
    <property type="entry name" value="zf-RING_UBOX"/>
    <property type="match status" value="1"/>
</dbReference>
<keyword evidence="2 4" id="KW-0863">Zinc-finger</keyword>
<dbReference type="PROSITE" id="PS00518">
    <property type="entry name" value="ZF_RING_1"/>
    <property type="match status" value="1"/>
</dbReference>
<dbReference type="SMART" id="SM00589">
    <property type="entry name" value="PRY"/>
    <property type="match status" value="1"/>
</dbReference>
<evidence type="ECO:0000313" key="8">
    <source>
        <dbReference type="EMBL" id="KAI5623818.1"/>
    </source>
</evidence>
<feature type="domain" description="B30.2/SPRY" evidence="7">
    <location>
        <begin position="265"/>
        <end position="455"/>
    </location>
</feature>
<dbReference type="InterPro" id="IPR013083">
    <property type="entry name" value="Znf_RING/FYVE/PHD"/>
</dbReference>
<dbReference type="SMART" id="SM00184">
    <property type="entry name" value="RING"/>
    <property type="match status" value="1"/>
</dbReference>
<dbReference type="PROSITE" id="PS50089">
    <property type="entry name" value="ZF_RING_2"/>
    <property type="match status" value="1"/>
</dbReference>
<dbReference type="PANTHER" id="PTHR24103">
    <property type="entry name" value="E3 UBIQUITIN-PROTEIN LIGASE TRIM"/>
    <property type="match status" value="1"/>
</dbReference>
<dbReference type="Gene3D" id="2.60.120.920">
    <property type="match status" value="1"/>
</dbReference>
<dbReference type="InterPro" id="IPR001841">
    <property type="entry name" value="Znf_RING"/>
</dbReference>
<dbReference type="SUPFAM" id="SSF57850">
    <property type="entry name" value="RING/U-box"/>
    <property type="match status" value="1"/>
</dbReference>
<evidence type="ECO:0000259" key="7">
    <source>
        <dbReference type="PROSITE" id="PS50188"/>
    </source>
</evidence>
<dbReference type="SUPFAM" id="SSF57845">
    <property type="entry name" value="B-box zinc-binding domain"/>
    <property type="match status" value="1"/>
</dbReference>
<keyword evidence="3" id="KW-0862">Zinc</keyword>
<protein>
    <submittedName>
        <fullName evidence="8">Tripartite motif-containing protein 35-like</fullName>
    </submittedName>
</protein>
<dbReference type="InterPro" id="IPR043136">
    <property type="entry name" value="B30.2/SPRY_sf"/>
</dbReference>
<evidence type="ECO:0000313" key="9">
    <source>
        <dbReference type="Proteomes" id="UP001205998"/>
    </source>
</evidence>
<dbReference type="InterPro" id="IPR027370">
    <property type="entry name" value="Znf-RING_euk"/>
</dbReference>
<keyword evidence="9" id="KW-1185">Reference proteome</keyword>
<dbReference type="SUPFAM" id="SSF49899">
    <property type="entry name" value="Concanavalin A-like lectins/glucanases"/>
    <property type="match status" value="1"/>
</dbReference>
<proteinExistence type="predicted"/>
<dbReference type="InterPro" id="IPR013320">
    <property type="entry name" value="ConA-like_dom_sf"/>
</dbReference>
<dbReference type="GO" id="GO:0008270">
    <property type="term" value="F:zinc ion binding"/>
    <property type="evidence" value="ECO:0007669"/>
    <property type="project" value="UniProtKB-KW"/>
</dbReference>
<evidence type="ECO:0000256" key="3">
    <source>
        <dbReference type="ARBA" id="ARBA00022833"/>
    </source>
</evidence>
<feature type="domain" description="RING-type" evidence="5">
    <location>
        <begin position="7"/>
        <end position="47"/>
    </location>
</feature>
<dbReference type="PROSITE" id="PS50188">
    <property type="entry name" value="B302_SPRY"/>
    <property type="match status" value="1"/>
</dbReference>
<feature type="non-terminal residue" evidence="8">
    <location>
        <position position="1"/>
    </location>
</feature>
<name>A0AAD5FPU2_SILAS</name>
<dbReference type="InterPro" id="IPR006574">
    <property type="entry name" value="PRY"/>
</dbReference>
<feature type="non-terminal residue" evidence="8">
    <location>
        <position position="458"/>
    </location>
</feature>
<evidence type="ECO:0000259" key="5">
    <source>
        <dbReference type="PROSITE" id="PS50089"/>
    </source>
</evidence>
<sequence>SEVDLLCPVCCCIYTDPVMLSCSHSFCKVCLAKCWHERKSLKCPLCKKRSSKTLPPPNMHLKMLCDRFRLDKSESAAAEMLCKLHKENLKLFCLDDKQLVCVVCRESKIHRDHNVRPLDEAAQEHREELKSKLKPLQDKLDSFRKSKRACALNLQHIKNQAQHTEKHIKSEFEKLHRFLQDEEMKQIAAVKEEERKKSQMLNKTSDFVNNEIVQLSEKIKFILEDLATEDTSLLENYKATLERSKYKLKEAETESESLIDVAKHLGNLQFRVWKKMKDIVEYYPVILNPNTAHPRLNLSHGLTEFVCQDRYEQFPQNPKRFEHHLWVLGSEGFISGTYCWEVEVENKAEWALGVVTGDVRKRNFYSAGVWKSHYQNITYGASASGGSTTILRLNNGLQRIRVQLDWDHGHISFSDPISGHNLKTFSNRFKGRVYPYFCNQCDLYPLKILPEVTFVSIE</sequence>
<reference evidence="8" key="1">
    <citation type="submission" date="2018-07" db="EMBL/GenBank/DDBJ databases">
        <title>Comparative genomics of catfishes provides insights into carnivory and benthic adaptation.</title>
        <authorList>
            <person name="Zhang Y."/>
            <person name="Wang D."/>
            <person name="Peng Z."/>
            <person name="Zheng S."/>
            <person name="Shao F."/>
            <person name="Tao W."/>
        </authorList>
    </citation>
    <scope>NUCLEOTIDE SEQUENCE</scope>
    <source>
        <strain evidence="8">Chongqing</strain>
    </source>
</reference>
<dbReference type="InterPro" id="IPR003877">
    <property type="entry name" value="SPRY_dom"/>
</dbReference>
<dbReference type="InterPro" id="IPR001870">
    <property type="entry name" value="B30.2/SPRY"/>
</dbReference>
<evidence type="ECO:0000256" key="2">
    <source>
        <dbReference type="ARBA" id="ARBA00022771"/>
    </source>
</evidence>
<feature type="domain" description="B box-type" evidence="6">
    <location>
        <begin position="77"/>
        <end position="118"/>
    </location>
</feature>
<dbReference type="InterPro" id="IPR017907">
    <property type="entry name" value="Znf_RING_CS"/>
</dbReference>
<dbReference type="InterPro" id="IPR050143">
    <property type="entry name" value="TRIM/RBCC"/>
</dbReference>
<dbReference type="SMART" id="SM00336">
    <property type="entry name" value="BBOX"/>
    <property type="match status" value="1"/>
</dbReference>
<dbReference type="AlphaFoldDB" id="A0AAD5FPU2"/>
<dbReference type="Pfam" id="PF00643">
    <property type="entry name" value="zf-B_box"/>
    <property type="match status" value="1"/>
</dbReference>
<accession>A0AAD5FPU2</accession>
<organism evidence="8 9">
    <name type="scientific">Silurus asotus</name>
    <name type="common">Amur catfish</name>
    <name type="synonym">Parasilurus asotus</name>
    <dbReference type="NCBI Taxonomy" id="30991"/>
    <lineage>
        <taxon>Eukaryota</taxon>
        <taxon>Metazoa</taxon>
        <taxon>Chordata</taxon>
        <taxon>Craniata</taxon>
        <taxon>Vertebrata</taxon>
        <taxon>Euteleostomi</taxon>
        <taxon>Actinopterygii</taxon>
        <taxon>Neopterygii</taxon>
        <taxon>Teleostei</taxon>
        <taxon>Ostariophysi</taxon>
        <taxon>Siluriformes</taxon>
        <taxon>Siluridae</taxon>
        <taxon>Silurus</taxon>
    </lineage>
</organism>
<dbReference type="PROSITE" id="PS50119">
    <property type="entry name" value="ZF_BBOX"/>
    <property type="match status" value="1"/>
</dbReference>
<dbReference type="Pfam" id="PF13765">
    <property type="entry name" value="PRY"/>
    <property type="match status" value="1"/>
</dbReference>
<dbReference type="EMBL" id="MU551596">
    <property type="protein sequence ID" value="KAI5623818.1"/>
    <property type="molecule type" value="Genomic_DNA"/>
</dbReference>
<comment type="caution">
    <text evidence="8">The sequence shown here is derived from an EMBL/GenBank/DDBJ whole genome shotgun (WGS) entry which is preliminary data.</text>
</comment>
<dbReference type="Gene3D" id="3.30.40.10">
    <property type="entry name" value="Zinc/RING finger domain, C3HC4 (zinc finger)"/>
    <property type="match status" value="1"/>
</dbReference>
<dbReference type="InterPro" id="IPR000315">
    <property type="entry name" value="Znf_B-box"/>
</dbReference>
<keyword evidence="1" id="KW-0479">Metal-binding</keyword>
<dbReference type="Pfam" id="PF00622">
    <property type="entry name" value="SPRY"/>
    <property type="match status" value="1"/>
</dbReference>
<evidence type="ECO:0000256" key="1">
    <source>
        <dbReference type="ARBA" id="ARBA00022723"/>
    </source>
</evidence>
<dbReference type="PRINTS" id="PR01407">
    <property type="entry name" value="BUTYPHLNCDUF"/>
</dbReference>
<evidence type="ECO:0000259" key="6">
    <source>
        <dbReference type="PROSITE" id="PS50119"/>
    </source>
</evidence>
<gene>
    <name evidence="8" type="ORF">C0J50_16499</name>
</gene>
<dbReference type="Proteomes" id="UP001205998">
    <property type="component" value="Unassembled WGS sequence"/>
</dbReference>